<dbReference type="RefSeq" id="WP_111266801.1">
    <property type="nucleotide sequence ID" value="NZ_CP029843.1"/>
</dbReference>
<dbReference type="KEGG" id="lmb:C9I47_2034"/>
<evidence type="ECO:0000313" key="3">
    <source>
        <dbReference type="EMBL" id="AWV07719.1"/>
    </source>
</evidence>
<organism evidence="3 4">
    <name type="scientific">Marilutibacter maris</name>
    <dbReference type="NCBI Taxonomy" id="1605891"/>
    <lineage>
        <taxon>Bacteria</taxon>
        <taxon>Pseudomonadati</taxon>
        <taxon>Pseudomonadota</taxon>
        <taxon>Gammaproteobacteria</taxon>
        <taxon>Lysobacterales</taxon>
        <taxon>Lysobacteraceae</taxon>
        <taxon>Marilutibacter</taxon>
    </lineage>
</organism>
<dbReference type="OrthoDB" id="6016406at2"/>
<feature type="chain" id="PRO_5016151074" description="Right handed beta helix domain-containing protein" evidence="2">
    <location>
        <begin position="25"/>
        <end position="552"/>
    </location>
</feature>
<dbReference type="SUPFAM" id="SSF51126">
    <property type="entry name" value="Pectin lyase-like"/>
    <property type="match status" value="1"/>
</dbReference>
<dbReference type="InterPro" id="IPR012334">
    <property type="entry name" value="Pectin_lyas_fold"/>
</dbReference>
<feature type="region of interest" description="Disordered" evidence="1">
    <location>
        <begin position="103"/>
        <end position="123"/>
    </location>
</feature>
<proteinExistence type="predicted"/>
<accession>A0A2U9TDR3</accession>
<keyword evidence="2" id="KW-0732">Signal</keyword>
<sequence>MKRARLRATLAVACLCCTCTAATAETFHVRDDGGDGDQCTGLADAPYPGHGRAQPCAWSHPFIALPPSGPARIRGGDTLLIGPGAYRIGPGVPGADACTGDAAPTCSLGPPPDGPSPQRPTRLLGAPPGTACDAPPQLWAGAGNRAVIRLDGSDNIEIGCLEITDRSACIVGYPRRGDGALEDLRCGSPGDPGNDWGRDGILARDAGNVTLRDVDIHGMAGNGIRAGRLRDWTLLRVRLHANGWAGWDGNVGDASNPESGNRGDIRFRDSEISWNGCAERHPDRDLTGCWAQQQGGYGDGLGTARSGGDWLFDNVRVHHNTSDGLDLLYLDGSGSVTLSRVLAFANAGNQVKTSGPMRIENSILDGSCAYFADLQRASPTRAIMAARDHCRAMGNTLSVSFTGDSQALIRNNTISGQGDCLLVTTGGTSGARAQVRNNLLVGAAQWQPGDTAARDTTCAHYAVDGDATVTFERNLFWRVKPGRCPDGNRCDRPPHLLDSGDEARRWTPAAGSPLIDGGIRLEGLDRDYFGRSRDGRPDIGAIEAGTDQAASD</sequence>
<dbReference type="SMART" id="SM00710">
    <property type="entry name" value="PbH1"/>
    <property type="match status" value="3"/>
</dbReference>
<evidence type="ECO:0000313" key="4">
    <source>
        <dbReference type="Proteomes" id="UP000249447"/>
    </source>
</evidence>
<feature type="compositionally biased region" description="Pro residues" evidence="1">
    <location>
        <begin position="109"/>
        <end position="118"/>
    </location>
</feature>
<keyword evidence="4" id="KW-1185">Reference proteome</keyword>
<evidence type="ECO:0008006" key="5">
    <source>
        <dbReference type="Google" id="ProtNLM"/>
    </source>
</evidence>
<dbReference type="AlphaFoldDB" id="A0A2U9TDR3"/>
<evidence type="ECO:0000256" key="1">
    <source>
        <dbReference type="SAM" id="MobiDB-lite"/>
    </source>
</evidence>
<dbReference type="InterPro" id="IPR006626">
    <property type="entry name" value="PbH1"/>
</dbReference>
<reference evidence="3 4" key="1">
    <citation type="submission" date="2018-05" db="EMBL/GenBank/DDBJ databases">
        <title>The complete genome of Lysobacter maris HZ9B, a marine bacterium antagonistic against terrestrial plant pathogens.</title>
        <authorList>
            <person name="Zhang X.-Q."/>
        </authorList>
    </citation>
    <scope>NUCLEOTIDE SEQUENCE [LARGE SCALE GENOMIC DNA]</scope>
    <source>
        <strain evidence="3 4">HZ9B</strain>
    </source>
</reference>
<gene>
    <name evidence="3" type="ORF">C9I47_2034</name>
</gene>
<name>A0A2U9TDR3_9GAMM</name>
<dbReference type="EMBL" id="CP029843">
    <property type="protein sequence ID" value="AWV07719.1"/>
    <property type="molecule type" value="Genomic_DNA"/>
</dbReference>
<evidence type="ECO:0000256" key="2">
    <source>
        <dbReference type="SAM" id="SignalP"/>
    </source>
</evidence>
<dbReference type="Gene3D" id="2.160.20.10">
    <property type="entry name" value="Single-stranded right-handed beta-helix, Pectin lyase-like"/>
    <property type="match status" value="1"/>
</dbReference>
<dbReference type="InterPro" id="IPR011050">
    <property type="entry name" value="Pectin_lyase_fold/virulence"/>
</dbReference>
<protein>
    <recommendedName>
        <fullName evidence="5">Right handed beta helix domain-containing protein</fullName>
    </recommendedName>
</protein>
<feature type="region of interest" description="Disordered" evidence="1">
    <location>
        <begin position="531"/>
        <end position="552"/>
    </location>
</feature>
<dbReference type="Proteomes" id="UP000249447">
    <property type="component" value="Chromosome"/>
</dbReference>
<feature type="signal peptide" evidence="2">
    <location>
        <begin position="1"/>
        <end position="24"/>
    </location>
</feature>